<evidence type="ECO:0000256" key="1">
    <source>
        <dbReference type="SAM" id="Phobius"/>
    </source>
</evidence>
<dbReference type="OrthoDB" id="517663at2"/>
<dbReference type="EMBL" id="CVTD020000010">
    <property type="protein sequence ID" value="CRZ34001.1"/>
    <property type="molecule type" value="Genomic_DNA"/>
</dbReference>
<dbReference type="Proteomes" id="UP000236497">
    <property type="component" value="Unassembled WGS sequence"/>
</dbReference>
<feature type="transmembrane region" description="Helical" evidence="1">
    <location>
        <begin position="14"/>
        <end position="33"/>
    </location>
</feature>
<dbReference type="Pfam" id="PF24463">
    <property type="entry name" value="DUF7577"/>
    <property type="match status" value="1"/>
</dbReference>
<feature type="domain" description="DUF7577" evidence="2">
    <location>
        <begin position="106"/>
        <end position="130"/>
    </location>
</feature>
<sequence length="131" mass="14418">MKSIKPGRGPSKKGMVSSIAAILFIIFWCISAASMGAYIMIPFGLIAIGVSVYNLIYNYHNLTKENRYSIVDIVDEDEESDPLNEIYGRKTSANQSIHEKNGTSVSFCPYCGTSVSSEFDFCPKCGKNLPD</sequence>
<proteinExistence type="predicted"/>
<dbReference type="RefSeq" id="WP_103202127.1">
    <property type="nucleotide sequence ID" value="NZ_CVTD020000010.1"/>
</dbReference>
<dbReference type="AlphaFoldDB" id="A0A0H5SGU6"/>
<keyword evidence="1" id="KW-0472">Membrane</keyword>
<name>A0A0H5SGU6_HERHM</name>
<accession>A0A0H5SGU6</accession>
<evidence type="ECO:0000313" key="4">
    <source>
        <dbReference type="Proteomes" id="UP000236497"/>
    </source>
</evidence>
<evidence type="ECO:0000313" key="3">
    <source>
        <dbReference type="EMBL" id="CRZ34001.1"/>
    </source>
</evidence>
<protein>
    <recommendedName>
        <fullName evidence="2">DUF7577 domain-containing protein</fullName>
    </recommendedName>
</protein>
<keyword evidence="1" id="KW-1133">Transmembrane helix</keyword>
<evidence type="ECO:0000259" key="2">
    <source>
        <dbReference type="Pfam" id="PF24463"/>
    </source>
</evidence>
<organism evidence="3 4">
    <name type="scientific">Herbinix hemicellulosilytica</name>
    <dbReference type="NCBI Taxonomy" id="1564487"/>
    <lineage>
        <taxon>Bacteria</taxon>
        <taxon>Bacillati</taxon>
        <taxon>Bacillota</taxon>
        <taxon>Clostridia</taxon>
        <taxon>Lachnospirales</taxon>
        <taxon>Lachnospiraceae</taxon>
        <taxon>Herbinix</taxon>
    </lineage>
</organism>
<reference evidence="3 4" key="1">
    <citation type="submission" date="2015-06" db="EMBL/GenBank/DDBJ databases">
        <authorList>
            <person name="Wibberg Daniel"/>
        </authorList>
    </citation>
    <scope>NUCLEOTIDE SEQUENCE [LARGE SCALE GENOMIC DNA]</scope>
    <source>
        <strain evidence="3 4">T3/55T</strain>
    </source>
</reference>
<keyword evidence="1" id="KW-0812">Transmembrane</keyword>
<keyword evidence="4" id="KW-1185">Reference proteome</keyword>
<gene>
    <name evidence="3" type="ORF">HHT355_0798</name>
</gene>
<feature type="transmembrane region" description="Helical" evidence="1">
    <location>
        <begin position="39"/>
        <end position="57"/>
    </location>
</feature>
<dbReference type="InterPro" id="IPR055999">
    <property type="entry name" value="DUF7577"/>
</dbReference>